<dbReference type="Proteomes" id="UP000439903">
    <property type="component" value="Unassembled WGS sequence"/>
</dbReference>
<accession>A0A8H4ETT3</accession>
<evidence type="ECO:0000313" key="2">
    <source>
        <dbReference type="Proteomes" id="UP000439903"/>
    </source>
</evidence>
<organism evidence="1 2">
    <name type="scientific">Gigaspora margarita</name>
    <dbReference type="NCBI Taxonomy" id="4874"/>
    <lineage>
        <taxon>Eukaryota</taxon>
        <taxon>Fungi</taxon>
        <taxon>Fungi incertae sedis</taxon>
        <taxon>Mucoromycota</taxon>
        <taxon>Glomeromycotina</taxon>
        <taxon>Glomeromycetes</taxon>
        <taxon>Diversisporales</taxon>
        <taxon>Gigasporaceae</taxon>
        <taxon>Gigaspora</taxon>
    </lineage>
</organism>
<sequence>MQKTKFFLSKFNLQFKITISSNSKPLFEYLPYIKKVSAFDLDDRVKDWLKYVRFNNSIVSSLIIKFLRKCKNLKELDLSRFILLDDKSKKKGLEVLFENNALT</sequence>
<evidence type="ECO:0000313" key="1">
    <source>
        <dbReference type="EMBL" id="KAF0552370.1"/>
    </source>
</evidence>
<protein>
    <submittedName>
        <fullName evidence="1">Uncharacterized protein</fullName>
    </submittedName>
</protein>
<gene>
    <name evidence="1" type="ORF">F8M41_021910</name>
</gene>
<dbReference type="EMBL" id="WTPW01000067">
    <property type="protein sequence ID" value="KAF0552370.1"/>
    <property type="molecule type" value="Genomic_DNA"/>
</dbReference>
<name>A0A8H4ETT3_GIGMA</name>
<keyword evidence="2" id="KW-1185">Reference proteome</keyword>
<proteinExistence type="predicted"/>
<dbReference type="AlphaFoldDB" id="A0A8H4ETT3"/>
<comment type="caution">
    <text evidence="1">The sequence shown here is derived from an EMBL/GenBank/DDBJ whole genome shotgun (WGS) entry which is preliminary data.</text>
</comment>
<reference evidence="1 2" key="1">
    <citation type="journal article" date="2019" name="Environ. Microbiol.">
        <title>At the nexus of three kingdoms: the genome of the mycorrhizal fungus Gigaspora margarita provides insights into plant, endobacterial and fungal interactions.</title>
        <authorList>
            <person name="Venice F."/>
            <person name="Ghignone S."/>
            <person name="Salvioli di Fossalunga A."/>
            <person name="Amselem J."/>
            <person name="Novero M."/>
            <person name="Xianan X."/>
            <person name="Sedzielewska Toro K."/>
            <person name="Morin E."/>
            <person name="Lipzen A."/>
            <person name="Grigoriev I.V."/>
            <person name="Henrissat B."/>
            <person name="Martin F.M."/>
            <person name="Bonfante P."/>
        </authorList>
    </citation>
    <scope>NUCLEOTIDE SEQUENCE [LARGE SCALE GENOMIC DNA]</scope>
    <source>
        <strain evidence="1 2">BEG34</strain>
    </source>
</reference>
<dbReference type="SUPFAM" id="SSF52047">
    <property type="entry name" value="RNI-like"/>
    <property type="match status" value="1"/>
</dbReference>